<evidence type="ECO:0000259" key="3">
    <source>
        <dbReference type="PROSITE" id="PS50878"/>
    </source>
</evidence>
<sequence length="1134" mass="129663">MMTEITDTQIHPITIKWAIYLEQNNLPEISPCVLWEAGKAVMRGKIISYCTHKKNKEKTLILELEQKIKSLENAYADQITTLDSPFSSSEFYKAIQHLPNNKAPGPDGFPAEFYKEFWPVLEPTFFRMVTQIKNNHTISPNMNSANISLLLKPGKDPTLPSSYRPISLINVDLKIICKVLARRLEKITPSIIHSDQTGFIKGRHSADNTRRLINIIDYCSINKLEKIVVSLDAEKAFDRVNWKFLLAVLHKFGFGPSFINWIETLYSSPNARVRTNDLISQSFSLQRGTRQGSIHNSEGKVVIDQKRINDPFKVFYKDLYTSERNTTELIEGFFSNLQAPTLGESEKSRLEGTITMEEIDTSVKKMRSGNAPGLDGFPIEFYRTFSTQITPLLCRVFEEILEKEALPSTMTEAVISILLKKNKDPLKCELYGPVSLLCCDYKILSKVLATRLESVMSKKIHPDLTGLIAGRQLSNNLRRLYNVLYLPNNETSPEVILSLDAHKAFDRIKYNYLFTALRTFGFGPTFISWVKILGTRQGCSLSPLLFNLAIKPLALALRNSISMSGINREGQIHKLSLYAEDLLLFLSDSNTSIPAALNIISDFGRTSGYKINLTKSLLFSINEKAHQMSFQHFPFLVTKDKFTYLGVTVTSAYKDLFDNNYKPALDKSSGELRKMQPTPSLAPRILFLFQTIPIFIPKAFFKELNKITSTFIWNRSLPQIRREFLEGQKEEGGLALPNYMYYYWAANIHKLGFWALDPLDEELPAWALMKRRSCNPVSLLSLICAPLPLGKRFSTNNPVVSGSLKIWTQLRIHFNMRQALSSAPITANALFPPSLIDSTFHVWARKGVSHVKDLFRSNSLISFEQLKSDFDIPQSNFFRYLQVRSFVKKYFSPSLTTLERNWIDDRLSINPLDRGVVSILYENIQRVTSPTLNHIKAQWEEELGEEISEEAWQRAVQWVPSSSVCVKHGLLQFKVLHRLHFSRSKLAKLYPNTDPTCLRCKKDPGTLSHMFWTCPQLLDFWMGIFNTFSHIWNINFKPNPLTGLFGVVPVDILVTSDQSEVEAFSTLLARRMILCRWKKYYRKKREERNIRVQAPMSVASGDGGKEKLPKIGRNLERNQDSKAEPILLRSTHSF</sequence>
<dbReference type="PANTHER" id="PTHR31635:SF196">
    <property type="entry name" value="REVERSE TRANSCRIPTASE DOMAIN-CONTAINING PROTEIN-RELATED"/>
    <property type="match status" value="1"/>
</dbReference>
<organism evidence="4 5">
    <name type="scientific">Pygocentrus nattereri</name>
    <name type="common">Red-bellied piranha</name>
    <dbReference type="NCBI Taxonomy" id="42514"/>
    <lineage>
        <taxon>Eukaryota</taxon>
        <taxon>Metazoa</taxon>
        <taxon>Chordata</taxon>
        <taxon>Craniata</taxon>
        <taxon>Vertebrata</taxon>
        <taxon>Euteleostomi</taxon>
        <taxon>Actinopterygii</taxon>
        <taxon>Neopterygii</taxon>
        <taxon>Teleostei</taxon>
        <taxon>Ostariophysi</taxon>
        <taxon>Characiformes</taxon>
        <taxon>Characoidei</taxon>
        <taxon>Pygocentrus</taxon>
    </lineage>
</organism>
<evidence type="ECO:0000313" key="5">
    <source>
        <dbReference type="Proteomes" id="UP001501920"/>
    </source>
</evidence>
<dbReference type="SUPFAM" id="SSF56672">
    <property type="entry name" value="DNA/RNA polymerases"/>
    <property type="match status" value="2"/>
</dbReference>
<dbReference type="GeneTree" id="ENSGT00940000163630"/>
<feature type="domain" description="Reverse transcriptase" evidence="3">
    <location>
        <begin position="399"/>
        <end position="649"/>
    </location>
</feature>
<evidence type="ECO:0000256" key="1">
    <source>
        <dbReference type="SAM" id="Coils"/>
    </source>
</evidence>
<reference evidence="4" key="2">
    <citation type="submission" date="2025-08" db="UniProtKB">
        <authorList>
            <consortium name="Ensembl"/>
        </authorList>
    </citation>
    <scope>IDENTIFICATION</scope>
</reference>
<name>A0AAR2IMM0_PYGNA</name>
<dbReference type="PROSITE" id="PS50878">
    <property type="entry name" value="RT_POL"/>
    <property type="match status" value="1"/>
</dbReference>
<feature type="region of interest" description="Disordered" evidence="2">
    <location>
        <begin position="1099"/>
        <end position="1134"/>
    </location>
</feature>
<dbReference type="CDD" id="cd01650">
    <property type="entry name" value="RT_nLTR_like"/>
    <property type="match status" value="2"/>
</dbReference>
<dbReference type="InterPro" id="IPR043502">
    <property type="entry name" value="DNA/RNA_pol_sf"/>
</dbReference>
<evidence type="ECO:0000256" key="2">
    <source>
        <dbReference type="SAM" id="MobiDB-lite"/>
    </source>
</evidence>
<keyword evidence="5" id="KW-1185">Reference proteome</keyword>
<keyword evidence="1" id="KW-0175">Coiled coil</keyword>
<protein>
    <recommendedName>
        <fullName evidence="3">Reverse transcriptase domain-containing protein</fullName>
    </recommendedName>
</protein>
<dbReference type="Pfam" id="PF00078">
    <property type="entry name" value="RVT_1"/>
    <property type="match status" value="2"/>
</dbReference>
<dbReference type="InterPro" id="IPR000477">
    <property type="entry name" value="RT_dom"/>
</dbReference>
<dbReference type="Ensembl" id="ENSPNAT00000048962.1">
    <property type="protein sequence ID" value="ENSPNAP00000040945.1"/>
    <property type="gene ID" value="ENSPNAG00000037092.1"/>
</dbReference>
<dbReference type="AlphaFoldDB" id="A0AAR2IMM0"/>
<accession>A0AAR2IMM0</accession>
<feature type="compositionally biased region" description="Basic and acidic residues" evidence="2">
    <location>
        <begin position="1103"/>
        <end position="1123"/>
    </location>
</feature>
<dbReference type="PANTHER" id="PTHR31635">
    <property type="entry name" value="REVERSE TRANSCRIPTASE DOMAIN-CONTAINING PROTEIN-RELATED"/>
    <property type="match status" value="1"/>
</dbReference>
<reference evidence="4 5" key="1">
    <citation type="submission" date="2020-10" db="EMBL/GenBank/DDBJ databases">
        <title>Pygocentrus nattereri (red-bellied piranha) genome, fPygNat1, primary haplotype.</title>
        <authorList>
            <person name="Myers G."/>
            <person name="Meyer A."/>
            <person name="Karagic N."/>
            <person name="Pippel M."/>
            <person name="Winkler S."/>
            <person name="Tracey A."/>
            <person name="Wood J."/>
            <person name="Formenti G."/>
            <person name="Howe K."/>
            <person name="Fedrigo O."/>
            <person name="Jarvis E.D."/>
        </authorList>
    </citation>
    <scope>NUCLEOTIDE SEQUENCE [LARGE SCALE GENOMIC DNA]</scope>
</reference>
<feature type="coiled-coil region" evidence="1">
    <location>
        <begin position="54"/>
        <end position="81"/>
    </location>
</feature>
<dbReference type="Proteomes" id="UP001501920">
    <property type="component" value="Chromosome 27"/>
</dbReference>
<proteinExistence type="predicted"/>
<reference evidence="4" key="3">
    <citation type="submission" date="2025-09" db="UniProtKB">
        <authorList>
            <consortium name="Ensembl"/>
        </authorList>
    </citation>
    <scope>IDENTIFICATION</scope>
</reference>
<evidence type="ECO:0000313" key="4">
    <source>
        <dbReference type="Ensembl" id="ENSPNAP00000040945.1"/>
    </source>
</evidence>